<dbReference type="AlphaFoldDB" id="A0AAV4NL74"/>
<keyword evidence="2" id="KW-1185">Reference proteome</keyword>
<dbReference type="EMBL" id="BPLR01021072">
    <property type="protein sequence ID" value="GIX85552.1"/>
    <property type="molecule type" value="Genomic_DNA"/>
</dbReference>
<protein>
    <submittedName>
        <fullName evidence="1">Uncharacterized protein</fullName>
    </submittedName>
</protein>
<gene>
    <name evidence="1" type="ORF">CEXT_222821</name>
</gene>
<accession>A0AAV4NL74</accession>
<name>A0AAV4NL74_CAEEX</name>
<evidence type="ECO:0000313" key="2">
    <source>
        <dbReference type="Proteomes" id="UP001054945"/>
    </source>
</evidence>
<evidence type="ECO:0000313" key="1">
    <source>
        <dbReference type="EMBL" id="GIX85552.1"/>
    </source>
</evidence>
<sequence length="88" mass="10066">MEASSMPYILRRPHIGGLVITGTPFQLLGDGKHTDGRPPRLTFGQQIYAAWLEFPARMKLKFFHLLPKFLNCIISSFQCVSNVFSYFD</sequence>
<dbReference type="Proteomes" id="UP001054945">
    <property type="component" value="Unassembled WGS sequence"/>
</dbReference>
<comment type="caution">
    <text evidence="1">The sequence shown here is derived from an EMBL/GenBank/DDBJ whole genome shotgun (WGS) entry which is preliminary data.</text>
</comment>
<proteinExistence type="predicted"/>
<reference evidence="1 2" key="1">
    <citation type="submission" date="2021-06" db="EMBL/GenBank/DDBJ databases">
        <title>Caerostris extrusa draft genome.</title>
        <authorList>
            <person name="Kono N."/>
            <person name="Arakawa K."/>
        </authorList>
    </citation>
    <scope>NUCLEOTIDE SEQUENCE [LARGE SCALE GENOMIC DNA]</scope>
</reference>
<organism evidence="1 2">
    <name type="scientific">Caerostris extrusa</name>
    <name type="common">Bark spider</name>
    <name type="synonym">Caerostris bankana</name>
    <dbReference type="NCBI Taxonomy" id="172846"/>
    <lineage>
        <taxon>Eukaryota</taxon>
        <taxon>Metazoa</taxon>
        <taxon>Ecdysozoa</taxon>
        <taxon>Arthropoda</taxon>
        <taxon>Chelicerata</taxon>
        <taxon>Arachnida</taxon>
        <taxon>Araneae</taxon>
        <taxon>Araneomorphae</taxon>
        <taxon>Entelegynae</taxon>
        <taxon>Araneoidea</taxon>
        <taxon>Araneidae</taxon>
        <taxon>Caerostris</taxon>
    </lineage>
</organism>